<dbReference type="Pfam" id="PF02518">
    <property type="entry name" value="HATPase_c"/>
    <property type="match status" value="1"/>
</dbReference>
<evidence type="ECO:0000256" key="3">
    <source>
        <dbReference type="ARBA" id="ARBA00022553"/>
    </source>
</evidence>
<dbReference type="CDD" id="cd00130">
    <property type="entry name" value="PAS"/>
    <property type="match status" value="2"/>
</dbReference>
<dbReference type="CDD" id="cd00082">
    <property type="entry name" value="HisKA"/>
    <property type="match status" value="1"/>
</dbReference>
<dbReference type="SMART" id="SM00388">
    <property type="entry name" value="HisKA"/>
    <property type="match status" value="1"/>
</dbReference>
<feature type="domain" description="Histidine kinase" evidence="6">
    <location>
        <begin position="283"/>
        <end position="502"/>
    </location>
</feature>
<dbReference type="InterPro" id="IPR000700">
    <property type="entry name" value="PAS-assoc_C"/>
</dbReference>
<dbReference type="SMART" id="SM00086">
    <property type="entry name" value="PAC"/>
    <property type="match status" value="2"/>
</dbReference>
<dbReference type="SMART" id="SM00091">
    <property type="entry name" value="PAS"/>
    <property type="match status" value="2"/>
</dbReference>
<accession>A0ABM8UGT7</accession>
<evidence type="ECO:0000259" key="8">
    <source>
        <dbReference type="PROSITE" id="PS50113"/>
    </source>
</evidence>
<dbReference type="PANTHER" id="PTHR43047:SF72">
    <property type="entry name" value="OSMOSENSING HISTIDINE PROTEIN KINASE SLN1"/>
    <property type="match status" value="1"/>
</dbReference>
<dbReference type="RefSeq" id="WP_215218474.1">
    <property type="nucleotide sequence ID" value="NZ_OU015430.1"/>
</dbReference>
<dbReference type="PROSITE" id="PS50109">
    <property type="entry name" value="HIS_KIN"/>
    <property type="match status" value="1"/>
</dbReference>
<dbReference type="InterPro" id="IPR003661">
    <property type="entry name" value="HisK_dim/P_dom"/>
</dbReference>
<sequence>MKPLLTSASDFERPPPVDDADFRLLVESVRDYAIFLLDPQGRVRSWNAGAQVLKGYAPDEIIGRSFEVFYPQEQIDIGFPAQELREALRLGRFEDEGWRLRKDGSRFWASVVITALVDDDGLHRGFAKVTRDLTERRHQEELLRQGEERFRMLVEGVRDYAIFMLDPQGHVVSWNLGAQINKGYTAEEIVGQHFSVFYPQEKIDAGWPEHELESALRDGRFEDEGWRIRKDGSRFWASVLITAVYDAAGDHLGFAKITRDLSDRRRITRLETQERHLHHFLAMLGHELRNPLAPISNAVSIMQLEEPASPHLRATRDILARQVGQLSRLVDDLLDVGRIVSGKVHLRRQPVRLQEVVDAAVEAATPAMQARGQQLTTEVTDEPLWVVGDKVRLVQVLNNLLNNAVKFTPEGGRICVRLTRRAGTAHLSVADNGPGIPPDQLNHVFKLFAQGDNAAVTRQGGLGIGLSVVHQMVRSHDGDVSVFSTGVPGEGAEFAIRLPLIDGEGALLM</sequence>
<dbReference type="NCBIfam" id="TIGR00229">
    <property type="entry name" value="sensory_box"/>
    <property type="match status" value="2"/>
</dbReference>
<evidence type="ECO:0000256" key="1">
    <source>
        <dbReference type="ARBA" id="ARBA00000085"/>
    </source>
</evidence>
<dbReference type="Gene3D" id="3.30.450.20">
    <property type="entry name" value="PAS domain"/>
    <property type="match status" value="2"/>
</dbReference>
<name>A0ABM8UGT7_9GAMM</name>
<evidence type="ECO:0000256" key="4">
    <source>
        <dbReference type="ARBA" id="ARBA00022679"/>
    </source>
</evidence>
<dbReference type="PRINTS" id="PR00344">
    <property type="entry name" value="BCTRLSENSOR"/>
</dbReference>
<dbReference type="InterPro" id="IPR004358">
    <property type="entry name" value="Sig_transdc_His_kin-like_C"/>
</dbReference>
<evidence type="ECO:0000313" key="10">
    <source>
        <dbReference type="Proteomes" id="UP000680116"/>
    </source>
</evidence>
<dbReference type="EMBL" id="OU015430">
    <property type="protein sequence ID" value="CAG4975417.1"/>
    <property type="molecule type" value="Genomic_DNA"/>
</dbReference>
<dbReference type="InterPro" id="IPR003594">
    <property type="entry name" value="HATPase_dom"/>
</dbReference>
<feature type="domain" description="PAC" evidence="8">
    <location>
        <begin position="93"/>
        <end position="145"/>
    </location>
</feature>
<evidence type="ECO:0000256" key="5">
    <source>
        <dbReference type="ARBA" id="ARBA00022777"/>
    </source>
</evidence>
<evidence type="ECO:0000259" key="7">
    <source>
        <dbReference type="PROSITE" id="PS50112"/>
    </source>
</evidence>
<keyword evidence="4 9" id="KW-0808">Transferase</keyword>
<dbReference type="PROSITE" id="PS50112">
    <property type="entry name" value="PAS"/>
    <property type="match status" value="2"/>
</dbReference>
<keyword evidence="5" id="KW-0418">Kinase</keyword>
<dbReference type="EC" id="2.7.13.3" evidence="2"/>
<dbReference type="CDD" id="cd00075">
    <property type="entry name" value="HATPase"/>
    <property type="match status" value="1"/>
</dbReference>
<keyword evidence="3" id="KW-0597">Phosphoprotein</keyword>
<proteinExistence type="predicted"/>
<dbReference type="PROSITE" id="PS50113">
    <property type="entry name" value="PAC"/>
    <property type="match status" value="2"/>
</dbReference>
<feature type="domain" description="PAC" evidence="8">
    <location>
        <begin position="221"/>
        <end position="273"/>
    </location>
</feature>
<dbReference type="Gene3D" id="1.10.287.130">
    <property type="match status" value="1"/>
</dbReference>
<dbReference type="InterPro" id="IPR001610">
    <property type="entry name" value="PAC"/>
</dbReference>
<dbReference type="InterPro" id="IPR005467">
    <property type="entry name" value="His_kinase_dom"/>
</dbReference>
<dbReference type="SUPFAM" id="SSF55785">
    <property type="entry name" value="PYP-like sensor domain (PAS domain)"/>
    <property type="match status" value="2"/>
</dbReference>
<evidence type="ECO:0000256" key="2">
    <source>
        <dbReference type="ARBA" id="ARBA00012438"/>
    </source>
</evidence>
<dbReference type="Pfam" id="PF00512">
    <property type="entry name" value="HisKA"/>
    <property type="match status" value="1"/>
</dbReference>
<gene>
    <name evidence="9" type="primary">sasA_8</name>
    <name evidence="9" type="ORF">LYB30171_01924</name>
</gene>
<evidence type="ECO:0000259" key="6">
    <source>
        <dbReference type="PROSITE" id="PS50109"/>
    </source>
</evidence>
<dbReference type="SMART" id="SM00387">
    <property type="entry name" value="HATPase_c"/>
    <property type="match status" value="1"/>
</dbReference>
<reference evidence="9 10" key="1">
    <citation type="submission" date="2021-04" db="EMBL/GenBank/DDBJ databases">
        <authorList>
            <person name="Rodrigo-Torres L."/>
            <person name="Arahal R. D."/>
            <person name="Lucena T."/>
        </authorList>
    </citation>
    <scope>NUCLEOTIDE SEQUENCE [LARGE SCALE GENOMIC DNA]</scope>
    <source>
        <strain evidence="9 10">CECT 30171</strain>
    </source>
</reference>
<dbReference type="Gene3D" id="3.30.565.10">
    <property type="entry name" value="Histidine kinase-like ATPase, C-terminal domain"/>
    <property type="match status" value="1"/>
</dbReference>
<dbReference type="Pfam" id="PF13426">
    <property type="entry name" value="PAS_9"/>
    <property type="match status" value="2"/>
</dbReference>
<comment type="catalytic activity">
    <reaction evidence="1">
        <text>ATP + protein L-histidine = ADP + protein N-phospho-L-histidine.</text>
        <dbReference type="EC" id="2.7.13.3"/>
    </reaction>
</comment>
<feature type="domain" description="PAS" evidence="7">
    <location>
        <begin position="146"/>
        <end position="202"/>
    </location>
</feature>
<dbReference type="InterPro" id="IPR036890">
    <property type="entry name" value="HATPase_C_sf"/>
</dbReference>
<dbReference type="InterPro" id="IPR035965">
    <property type="entry name" value="PAS-like_dom_sf"/>
</dbReference>
<dbReference type="InterPro" id="IPR036097">
    <property type="entry name" value="HisK_dim/P_sf"/>
</dbReference>
<dbReference type="Proteomes" id="UP000680116">
    <property type="component" value="Chromosome"/>
</dbReference>
<dbReference type="SUPFAM" id="SSF47384">
    <property type="entry name" value="Homodimeric domain of signal transducing histidine kinase"/>
    <property type="match status" value="1"/>
</dbReference>
<dbReference type="InterPro" id="IPR000014">
    <property type="entry name" value="PAS"/>
</dbReference>
<keyword evidence="10" id="KW-1185">Reference proteome</keyword>
<evidence type="ECO:0000313" key="9">
    <source>
        <dbReference type="EMBL" id="CAG4975417.1"/>
    </source>
</evidence>
<protein>
    <recommendedName>
        <fullName evidence="2">histidine kinase</fullName>
        <ecNumber evidence="2">2.7.13.3</ecNumber>
    </recommendedName>
</protein>
<dbReference type="GO" id="GO:0016740">
    <property type="term" value="F:transferase activity"/>
    <property type="evidence" value="ECO:0007669"/>
    <property type="project" value="UniProtKB-KW"/>
</dbReference>
<dbReference type="SUPFAM" id="SSF55874">
    <property type="entry name" value="ATPase domain of HSP90 chaperone/DNA topoisomerase II/histidine kinase"/>
    <property type="match status" value="1"/>
</dbReference>
<dbReference type="PANTHER" id="PTHR43047">
    <property type="entry name" value="TWO-COMPONENT HISTIDINE PROTEIN KINASE"/>
    <property type="match status" value="1"/>
</dbReference>
<feature type="domain" description="PAS" evidence="7">
    <location>
        <begin position="18"/>
        <end position="74"/>
    </location>
</feature>
<organism evidence="9 10">
    <name type="scientific">Novilysobacter luteus</name>
    <dbReference type="NCBI Taxonomy" id="2822368"/>
    <lineage>
        <taxon>Bacteria</taxon>
        <taxon>Pseudomonadati</taxon>
        <taxon>Pseudomonadota</taxon>
        <taxon>Gammaproteobacteria</taxon>
        <taxon>Lysobacterales</taxon>
        <taxon>Lysobacteraceae</taxon>
        <taxon>Novilysobacter</taxon>
    </lineage>
</organism>